<evidence type="ECO:0000256" key="2">
    <source>
        <dbReference type="ARBA" id="ARBA00008392"/>
    </source>
</evidence>
<dbReference type="EMBL" id="BMAW01072503">
    <property type="protein sequence ID" value="GFT83289.1"/>
    <property type="molecule type" value="Genomic_DNA"/>
</dbReference>
<accession>A0A8X6PQ74</accession>
<dbReference type="InterPro" id="IPR004839">
    <property type="entry name" value="Aminotransferase_I/II_large"/>
</dbReference>
<evidence type="ECO:0000313" key="7">
    <source>
        <dbReference type="Proteomes" id="UP000887013"/>
    </source>
</evidence>
<comment type="similarity">
    <text evidence="2">Belongs to the class-II pyridoxal-phosphate-dependent aminotransferase family.</text>
</comment>
<evidence type="ECO:0000259" key="5">
    <source>
        <dbReference type="Pfam" id="PF00155"/>
    </source>
</evidence>
<dbReference type="InterPro" id="IPR015424">
    <property type="entry name" value="PyrdxlP-dep_Trfase"/>
</dbReference>
<keyword evidence="7" id="KW-1185">Reference proteome</keyword>
<dbReference type="GO" id="GO:0030170">
    <property type="term" value="F:pyridoxal phosphate binding"/>
    <property type="evidence" value="ECO:0007669"/>
    <property type="project" value="InterPro"/>
</dbReference>
<organism evidence="6 7">
    <name type="scientific">Nephila pilipes</name>
    <name type="common">Giant wood spider</name>
    <name type="synonym">Nephila maculata</name>
    <dbReference type="NCBI Taxonomy" id="299642"/>
    <lineage>
        <taxon>Eukaryota</taxon>
        <taxon>Metazoa</taxon>
        <taxon>Ecdysozoa</taxon>
        <taxon>Arthropoda</taxon>
        <taxon>Chelicerata</taxon>
        <taxon>Arachnida</taxon>
        <taxon>Araneae</taxon>
        <taxon>Araneomorphae</taxon>
        <taxon>Entelegynae</taxon>
        <taxon>Araneoidea</taxon>
        <taxon>Nephilidae</taxon>
        <taxon>Nephila</taxon>
    </lineage>
</organism>
<evidence type="ECO:0000256" key="4">
    <source>
        <dbReference type="ARBA" id="ARBA00023315"/>
    </source>
</evidence>
<dbReference type="OrthoDB" id="10263824at2759"/>
<reference evidence="6" key="1">
    <citation type="submission" date="2020-08" db="EMBL/GenBank/DDBJ databases">
        <title>Multicomponent nature underlies the extraordinary mechanical properties of spider dragline silk.</title>
        <authorList>
            <person name="Kono N."/>
            <person name="Nakamura H."/>
            <person name="Mori M."/>
            <person name="Yoshida Y."/>
            <person name="Ohtoshi R."/>
            <person name="Malay A.D."/>
            <person name="Moran D.A.P."/>
            <person name="Tomita M."/>
            <person name="Numata K."/>
            <person name="Arakawa K."/>
        </authorList>
    </citation>
    <scope>NUCLEOTIDE SEQUENCE</scope>
</reference>
<dbReference type="GO" id="GO:0042541">
    <property type="term" value="P:hemoglobin biosynthetic process"/>
    <property type="evidence" value="ECO:0007669"/>
    <property type="project" value="TreeGrafter"/>
</dbReference>
<comment type="caution">
    <text evidence="6">The sequence shown here is derived from an EMBL/GenBank/DDBJ whole genome shotgun (WGS) entry which is preliminary data.</text>
</comment>
<dbReference type="PANTHER" id="PTHR13693">
    <property type="entry name" value="CLASS II AMINOTRANSFERASE/8-AMINO-7-OXONONANOATE SYNTHASE"/>
    <property type="match status" value="1"/>
</dbReference>
<name>A0A8X6PQ74_NEPPI</name>
<evidence type="ECO:0000256" key="1">
    <source>
        <dbReference type="ARBA" id="ARBA00001933"/>
    </source>
</evidence>
<dbReference type="GO" id="GO:0003870">
    <property type="term" value="F:5-aminolevulinate synthase activity"/>
    <property type="evidence" value="ECO:0007669"/>
    <property type="project" value="TreeGrafter"/>
</dbReference>
<proteinExistence type="inferred from homology"/>
<dbReference type="SUPFAM" id="SSF53383">
    <property type="entry name" value="PLP-dependent transferases"/>
    <property type="match status" value="1"/>
</dbReference>
<protein>
    <submittedName>
        <fullName evidence="6">5-aminolevulinate synthase, nonspecific, mitochondrial</fullName>
    </submittedName>
</protein>
<keyword evidence="4" id="KW-0012">Acyltransferase</keyword>
<sequence length="194" mass="22569">MGGYTSFNKVMDMIRELHAGWIHFHYFFTTHDFKRELKTIQILRSDEGRLLREEHQRNVRYLRKSLQEVGIPVVHCPSHIIPVHVGDPRFTTKVSNELITRYGHYVQAINFPTVPYGEEKLRIAATPFHTKAMMDEFVADLLETWKLVELPLFENVCPQECEFCKKPLLFEHFESRVLPPCGGLGGCPQILVEC</sequence>
<dbReference type="Gene3D" id="3.90.1150.10">
    <property type="entry name" value="Aspartate Aminotransferase, domain 1"/>
    <property type="match status" value="1"/>
</dbReference>
<feature type="domain" description="Aminotransferase class I/classII large" evidence="5">
    <location>
        <begin position="45"/>
        <end position="139"/>
    </location>
</feature>
<dbReference type="Proteomes" id="UP000887013">
    <property type="component" value="Unassembled WGS sequence"/>
</dbReference>
<dbReference type="GO" id="GO:0006783">
    <property type="term" value="P:heme biosynthetic process"/>
    <property type="evidence" value="ECO:0007669"/>
    <property type="project" value="TreeGrafter"/>
</dbReference>
<dbReference type="PANTHER" id="PTHR13693:SF102">
    <property type="entry name" value="2-AMINO-3-KETOBUTYRATE COENZYME A LIGASE, MITOCHONDRIAL"/>
    <property type="match status" value="1"/>
</dbReference>
<gene>
    <name evidence="6" type="primary">ALAS1</name>
    <name evidence="6" type="ORF">NPIL_399931</name>
</gene>
<dbReference type="AlphaFoldDB" id="A0A8X6PQ74"/>
<keyword evidence="3" id="KW-0808">Transferase</keyword>
<comment type="cofactor">
    <cofactor evidence="1">
        <name>pyridoxal 5'-phosphate</name>
        <dbReference type="ChEBI" id="CHEBI:597326"/>
    </cofactor>
</comment>
<dbReference type="GO" id="GO:0048821">
    <property type="term" value="P:erythrocyte development"/>
    <property type="evidence" value="ECO:0007669"/>
    <property type="project" value="TreeGrafter"/>
</dbReference>
<evidence type="ECO:0000256" key="3">
    <source>
        <dbReference type="ARBA" id="ARBA00022679"/>
    </source>
</evidence>
<dbReference type="Pfam" id="PF00155">
    <property type="entry name" value="Aminotran_1_2"/>
    <property type="match status" value="1"/>
</dbReference>
<dbReference type="InterPro" id="IPR050087">
    <property type="entry name" value="AON_synthase_class-II"/>
</dbReference>
<dbReference type="GO" id="GO:0005739">
    <property type="term" value="C:mitochondrion"/>
    <property type="evidence" value="ECO:0007669"/>
    <property type="project" value="TreeGrafter"/>
</dbReference>
<dbReference type="InterPro" id="IPR015422">
    <property type="entry name" value="PyrdxlP-dep_Trfase_small"/>
</dbReference>
<evidence type="ECO:0000313" key="6">
    <source>
        <dbReference type="EMBL" id="GFT83289.1"/>
    </source>
</evidence>